<feature type="region of interest" description="Disordered" evidence="1">
    <location>
        <begin position="533"/>
        <end position="562"/>
    </location>
</feature>
<dbReference type="EMBL" id="LATX01001335">
    <property type="protein sequence ID" value="KTB42446.1"/>
    <property type="molecule type" value="Genomic_DNA"/>
</dbReference>
<reference evidence="2 3" key="1">
    <citation type="submission" date="2015-12" db="EMBL/GenBank/DDBJ databases">
        <title>Draft genome sequence of Moniliophthora roreri, the causal agent of frosty pod rot of cacao.</title>
        <authorList>
            <person name="Aime M.C."/>
            <person name="Diaz-Valderrama J.R."/>
            <person name="Kijpornyongpan T."/>
            <person name="Phillips-Mora W."/>
        </authorList>
    </citation>
    <scope>NUCLEOTIDE SEQUENCE [LARGE SCALE GENOMIC DNA]</scope>
    <source>
        <strain evidence="2 3">MCA 2952</strain>
    </source>
</reference>
<evidence type="ECO:0000256" key="1">
    <source>
        <dbReference type="SAM" id="MobiDB-lite"/>
    </source>
</evidence>
<accession>A0A0W0G1L4</accession>
<evidence type="ECO:0000313" key="2">
    <source>
        <dbReference type="EMBL" id="KTB42446.1"/>
    </source>
</evidence>
<proteinExistence type="predicted"/>
<organism evidence="2 3">
    <name type="scientific">Moniliophthora roreri</name>
    <name type="common">Frosty pod rot fungus</name>
    <name type="synonym">Monilia roreri</name>
    <dbReference type="NCBI Taxonomy" id="221103"/>
    <lineage>
        <taxon>Eukaryota</taxon>
        <taxon>Fungi</taxon>
        <taxon>Dikarya</taxon>
        <taxon>Basidiomycota</taxon>
        <taxon>Agaricomycotina</taxon>
        <taxon>Agaricomycetes</taxon>
        <taxon>Agaricomycetidae</taxon>
        <taxon>Agaricales</taxon>
        <taxon>Marasmiineae</taxon>
        <taxon>Marasmiaceae</taxon>
        <taxon>Moniliophthora</taxon>
    </lineage>
</organism>
<comment type="caution">
    <text evidence="2">The sequence shown here is derived from an EMBL/GenBank/DDBJ whole genome shotgun (WGS) entry which is preliminary data.</text>
</comment>
<protein>
    <submittedName>
        <fullName evidence="2">Uncharacterized protein</fullName>
    </submittedName>
</protein>
<sequence>MEITNAGDVSIGGKATLSVVHRDQYNQTINAQVVHIGREMVKQESENDSDPEYGQYREIIRGDIHKFEQICSVDDWEWEDGRLVKSPYQRTIYRARVYGDDRVLTAISFHGRDAKKIWKKEFMKWSQANDPAVLLQLFAINRSKVPALLFYDEWLPLGHLDSKMKGRFWEGYYLEVYIGAWWRRITPNAPGNKLWLNSRTGRVSSGPDGPYPYLNPEVPYNCEDMPSAMEMATADTCVRFFNETGAGNVDFDVLRYAREEISFMCIESLLGIDSPDGHAHTTWRRDIRRGLWCCDDCDCIACDEVWDFIGQLRLDTVYSGAQLDKIAVLKEGLVYEWYSWSDALSDRTLIDSGLTRFQYNVGFRRPCCIFFDTSPLEKAWLSQVHGLNLSTGGSEACFMPCPDHGLSLKPRHKQLGVLDLETLPIVYLFCRPPPLALCFTDLDSWLSQVAFWSFNENGTSEIPETECERLGLPYIKFSELTMDLHAWPKYVYDGVHAWQVARGFDPTTADFARSLDLPTLEPAISRFEEIVEEGPSTCSSPPEPDTDSIHCDTNDSSASSQLSPLLTPAATCILQRQELRKRKQVQVVIIHDTDSESEPESH</sequence>
<dbReference type="AlphaFoldDB" id="A0A0W0G1L4"/>
<evidence type="ECO:0000313" key="3">
    <source>
        <dbReference type="Proteomes" id="UP000054988"/>
    </source>
</evidence>
<dbReference type="Proteomes" id="UP000054988">
    <property type="component" value="Unassembled WGS sequence"/>
</dbReference>
<name>A0A0W0G1L4_MONRR</name>
<gene>
    <name evidence="2" type="ORF">WG66_5021</name>
</gene>